<dbReference type="GeneID" id="84804964"/>
<evidence type="ECO:0000259" key="3">
    <source>
        <dbReference type="PROSITE" id="PS51208"/>
    </source>
</evidence>
<dbReference type="NCBIfam" id="NF033175">
    <property type="entry name" value="fuso_auto_Nterm"/>
    <property type="match status" value="1"/>
</dbReference>
<dbReference type="InterPro" id="IPR036709">
    <property type="entry name" value="Autotransporte_beta_dom_sf"/>
</dbReference>
<dbReference type="RefSeq" id="WP_146997856.1">
    <property type="nucleotide sequence ID" value="NZ_AP019829.2"/>
</dbReference>
<keyword evidence="1" id="KW-0175">Coiled coil</keyword>
<dbReference type="EMBL" id="AP019829">
    <property type="protein sequence ID" value="BBM43402.1"/>
    <property type="molecule type" value="Genomic_DNA"/>
</dbReference>
<feature type="coiled-coil region" evidence="1">
    <location>
        <begin position="58"/>
        <end position="85"/>
    </location>
</feature>
<feature type="region of interest" description="Disordered" evidence="2">
    <location>
        <begin position="1648"/>
        <end position="1668"/>
    </location>
</feature>
<dbReference type="Pfam" id="PF03797">
    <property type="entry name" value="Autotransporter"/>
    <property type="match status" value="1"/>
</dbReference>
<name>A0A7U6LBL4_9FUSO</name>
<dbReference type="Gene3D" id="2.40.128.130">
    <property type="entry name" value="Autotransporter beta-domain"/>
    <property type="match status" value="1"/>
</dbReference>
<organism evidence="4 5">
    <name type="scientific">Leptotrichia wadei</name>
    <dbReference type="NCBI Taxonomy" id="157687"/>
    <lineage>
        <taxon>Bacteria</taxon>
        <taxon>Fusobacteriati</taxon>
        <taxon>Fusobacteriota</taxon>
        <taxon>Fusobacteriia</taxon>
        <taxon>Fusobacteriales</taxon>
        <taxon>Leptotrichiaceae</taxon>
        <taxon>Leptotrichia</taxon>
    </lineage>
</organism>
<reference evidence="4 5" key="1">
    <citation type="submission" date="2019-07" db="EMBL/GenBank/DDBJ databases">
        <title>Complete Genome Sequence of Leptotrichia wadei Strain JCM16777.</title>
        <authorList>
            <person name="Watanabe S."/>
            <person name="Cui L."/>
        </authorList>
    </citation>
    <scope>NUCLEOTIDE SEQUENCE [LARGE SCALE GENOMIC DNA]</scope>
    <source>
        <strain evidence="4 5">JCM16777</strain>
    </source>
</reference>
<dbReference type="Proteomes" id="UP000321943">
    <property type="component" value="Chromosome"/>
</dbReference>
<evidence type="ECO:0000256" key="1">
    <source>
        <dbReference type="SAM" id="Coils"/>
    </source>
</evidence>
<feature type="domain" description="Autotransporter" evidence="3">
    <location>
        <begin position="1888"/>
        <end position="2184"/>
    </location>
</feature>
<dbReference type="PROSITE" id="PS51208">
    <property type="entry name" value="AUTOTRANSPORTER"/>
    <property type="match status" value="1"/>
</dbReference>
<evidence type="ECO:0000256" key="2">
    <source>
        <dbReference type="SAM" id="MobiDB-lite"/>
    </source>
</evidence>
<dbReference type="SUPFAM" id="SSF103515">
    <property type="entry name" value="Autotransporter"/>
    <property type="match status" value="1"/>
</dbReference>
<dbReference type="InterPro" id="IPR005546">
    <property type="entry name" value="Autotransporte_beta"/>
</dbReference>
<evidence type="ECO:0000313" key="5">
    <source>
        <dbReference type="Proteomes" id="UP000321943"/>
    </source>
</evidence>
<evidence type="ECO:0000313" key="4">
    <source>
        <dbReference type="EMBL" id="BBM43402.1"/>
    </source>
</evidence>
<sequence length="2184" mass="233087">MTKNLSRIKKELKSFAKRVKDFKYTDKLLIMFLLTGTIGIENNLFSAQTTDTAIENQIKQINTSVHNFEQNLKKTKDKNNKSIKQSNLELIQLMEQGDHVIKSTWSNWQYGVNEFYNNWDGTYKGKGDKSKKYPYEGIFERDSNEFNRYISPESLFYGYLPKLTNSKYASTNLRTGIISEYGIASYKDAKEPIVTVELTAGIKPKAISRAPLSLQPKVVNTPEFPEVVRFSAINPNINIPSNPSLPSAPVFQLFLGPDSNVGTSPLVGGTTFVNRLTDTNFLATDNRSKQNIRTQLRYTLDSNYTGQLGFPTSLITVAFKLWMDDGGAFGMYEVESDSNGKTKRGTWHGGGGAPPYEYNANNYINPFNNLPNKIYFNSYNFSYNGGNNEYSGPIGDSTVGGNTQNYNNQRFLVGGSRFIEIDNKGKASIDGCVDNCPAVANVTLPANKTLYLSGPLTLGMVSQENGVIFRNNGKITDEGENQEQFAIDTPDNLVLNVPSPTPATGTLTIKKSEEGYLGYKVGIAQVSENSTQNVTEIGNVQPMYNNGTIDFKGPNSIGMYVYLYRTNGTSTGQGRNAAPIGTFAQLHNNGTISLSGKESYGMKVAAYSSNQALMINEASGTILLTTNGKDKANNSVGMAIMKDNTINDTGKATFPIDRTINKGIIALNGVENSVGTYVNIASNIINDTDGKIKIDSEIAKVTSGNQVVNIGMRSDMDAATQAASTAKVDNRGIIELNGSYGIGMLTDGSKLVNSGSIITKANGNEKHGIGIVGINQAVIENRGIIQIKGSGDTENIGVFLSDRSTGSTGTVGSTTPLVEVTGNKSTGVLITNKSNHTMAGNIKVSGDNVTGAVANDKSTITLNGTGTITVDNNGNVSNPINGKGSYGIIVNDADSKFNGTNTTVNAKITTDKSIGLYSKGELTVGSANVTATDGAINFLASEGGDIKINGGNSITGQKSLLFYTSDNGANKGTITFGGPTTATIKGGTTPSTRGTAFYYNSTGSGYGIFDAAGIKNYFDNTFGTGGSGSSTLNHLTLNMEEGSRLFIASNVETDLSVANALTSSISSIGTNTPTINPLGNYKTFMLYLSKLNIDQNVNLDNVTDPFNQLEVSNSSMKNIKTMIGSQIKQVGMAQENVVNDITKVTLENAAGAEIALSGDQSTGMYAKRGIIKNSGKINVGKDSTGIYLVEDNGAVGVQGATVTNESTGLIKIGENSTGIYYKAEGTGANTGSNGGVINNGKIESSSNNVIGMTFENPISGTNRVLKNTASGVIYLQGDKSTGMYATGTGVYTAVNDGGTIKLGNSSNADSPNAGMFTDKPFITLENKGTIDGGNKAVGIYGYNINVDSGSLTKIGTGGTAIYSKGGNININGGTITAGADNAVGIYYTGNGGTITNNATVMNIGDNSFGFVIKNDVLSGGNTLHSNTSNVNVGSNTVYIYSNDKSGHINNNTNLTSTGNENYGIYSAGSVTNTGNISFLSGIGNVGIYSSNGGTATNNGVISIGASDISPENLDDRRYALGMAAGYKTSDTGTIINNGTINVNGNDSIGMYATGEGSIARNNVGATINLGADGAIGMYLDEKAKGYNDGVIQTTPGTKPNVAIGVVVRKGATLYNTGTIHIVSDGGIAMFNARGGIIHNTGTIILGTSGAAENRERETGTPGSDTSKEAGAIKIRAPKGAAEATITVNGIPVTPEAVTLTVGERDMLTSSLGMYIDTLRGTNPIKGLSTVTDSADLIIGTEATKVSNSKYIKVSDEILKPYNDTIDQSGITNWNIYSGSLTWMATATLGGPSGYINNLYLAKRPYTEFAGNEMTPVNSLDTYNFLDGLEQRYGIESLDSREKQLFLKLNNIGKNEEILFYQATDEMMGHQYGNLQQRINATGGLLDKEFKYLKHDWRNPSKQNNKIKVFDMRDEYNTDTAGIINYTSNAYGVAYVHEDEKVKMGNSSGWYAGAVTNRFKFKDIGKSKENQTILKAGVFKTMSPKKDYNGALQWTIGGDVFVGINDMKRRYLVVDDVFQAKSDYHSYGAALKTDLGYDVRLGERTHFRPYGALKMEYGRFNSIKEDRGEMRLEVKGNDYFSVKPEVGMEFKYVQPLAVRTNLTVGLTAAYENELGKVGDVNNKARVRYTTADWFGIRGEKEDRKGNGKFDLNVGVDNTRFGVTVNAGYDTKGNNVRGGIGVRLIY</sequence>
<proteinExistence type="predicted"/>
<protein>
    <recommendedName>
        <fullName evidence="3">Autotransporter domain-containing protein</fullName>
    </recommendedName>
</protein>
<accession>A0A7U6LBL4</accession>
<dbReference type="SMART" id="SM00869">
    <property type="entry name" value="Autotransporter"/>
    <property type="match status" value="1"/>
</dbReference>
<dbReference type="InterPro" id="IPR053787">
    <property type="entry name" value="Autotransptr-assoc_N"/>
</dbReference>
<gene>
    <name evidence="4" type="ORF">JCM16777_1659</name>
</gene>
<dbReference type="KEGG" id="lwd:JCM16777_1659"/>